<dbReference type="Proteomes" id="UP000034037">
    <property type="component" value="Chromosome"/>
</dbReference>
<reference evidence="2 3" key="1">
    <citation type="submission" date="2015-04" db="EMBL/GenBank/DDBJ databases">
        <title>Complete Genome Sequence of Brevibacterium flavum ATCC 15168.</title>
        <authorList>
            <person name="Ahn J."/>
            <person name="Park G."/>
            <person name="Jeon W."/>
            <person name="Jang Y."/>
            <person name="Jang M."/>
            <person name="Lee H."/>
            <person name="Lee H."/>
        </authorList>
    </citation>
    <scope>NUCLEOTIDE SEQUENCE [LARGE SCALE GENOMIC DNA]</scope>
    <source>
        <strain evidence="2 3">ATCC 15168</strain>
    </source>
</reference>
<dbReference type="EMBL" id="CP011309">
    <property type="protein sequence ID" value="AKF27393.1"/>
    <property type="molecule type" value="Genomic_DNA"/>
</dbReference>
<evidence type="ECO:0008006" key="4">
    <source>
        <dbReference type="Google" id="ProtNLM"/>
    </source>
</evidence>
<evidence type="ECO:0000313" key="3">
    <source>
        <dbReference type="Proteomes" id="UP000034037"/>
    </source>
</evidence>
<feature type="compositionally biased region" description="Basic and acidic residues" evidence="1">
    <location>
        <begin position="1"/>
        <end position="163"/>
    </location>
</feature>
<dbReference type="AlphaFoldDB" id="A0A0F6Z5G1"/>
<keyword evidence="3" id="KW-1185">Reference proteome</keyword>
<protein>
    <recommendedName>
        <fullName evidence="4">TPR-repeat-containing protein</fullName>
    </recommendedName>
</protein>
<dbReference type="InterPro" id="IPR011990">
    <property type="entry name" value="TPR-like_helical_dom_sf"/>
</dbReference>
<accession>A0A0F6Z5G1</accession>
<dbReference type="Gene3D" id="1.25.40.10">
    <property type="entry name" value="Tetratricopeptide repeat domain"/>
    <property type="match status" value="1"/>
</dbReference>
<proteinExistence type="predicted"/>
<dbReference type="RefSeq" id="WP_003863789.1">
    <property type="nucleotide sequence ID" value="NZ_CP011309.1"/>
</dbReference>
<dbReference type="PATRIC" id="fig|92706.3.peg.1550"/>
<feature type="compositionally biased region" description="Basic and acidic residues" evidence="1">
    <location>
        <begin position="185"/>
        <end position="204"/>
    </location>
</feature>
<evidence type="ECO:0000256" key="1">
    <source>
        <dbReference type="SAM" id="MobiDB-lite"/>
    </source>
</evidence>
<dbReference type="SUPFAM" id="SSF48452">
    <property type="entry name" value="TPR-like"/>
    <property type="match status" value="1"/>
</dbReference>
<evidence type="ECO:0000313" key="2">
    <source>
        <dbReference type="EMBL" id="AKF27393.1"/>
    </source>
</evidence>
<gene>
    <name evidence="2" type="ORF">YH66_07455</name>
</gene>
<name>A0A0F6Z5G1_9CORY</name>
<sequence length="430" mass="49216">MADNFDRSRDNDRSSDRTPRGDRGDRGGYRNSRGNDDRGNYRQNRDGESRDRGGYRGDRRDNRSGEYRQRDDRRDDRRDNRSDDRRGGYRSDRNFDDRNSNRRDDRRGGDRSYSRNDRSDRGYRSNDRYDRNDRRDDNRDTRGGDRGDRRYDRRDDRRDDRRGGQGQGRPDGDRRHANRAGAGRDQQRDSLHPQRAGFREERLNTRLNEPDLPGDIDIKDLDPLVLQDLKVLSKDNADAVAKHMIMAATWLADDPQLALRHARAAKDRAGRVSVVRETNGIAAYHAGEWKEALSELRAARRMSGGPGLIAVMADCERGLGRPEKAIELAREEDLSSLDQDNLIELAIVVAGARHDLGQHDSAIVELQKVNPSLKSTGFTHSRLSYAYADALVLAGRGDEAREWFQHAATLDEDGYLDAEERIEQLDNGNN</sequence>
<dbReference type="HOGENOM" id="CLU_026634_3_0_11"/>
<feature type="region of interest" description="Disordered" evidence="1">
    <location>
        <begin position="1"/>
        <end position="208"/>
    </location>
</feature>
<organism evidence="2 3">
    <name type="scientific">[Brevibacterium] flavum</name>
    <dbReference type="NCBI Taxonomy" id="92706"/>
    <lineage>
        <taxon>Bacteria</taxon>
        <taxon>Bacillati</taxon>
        <taxon>Actinomycetota</taxon>
        <taxon>Actinomycetes</taxon>
        <taxon>Mycobacteriales</taxon>
        <taxon>Corynebacteriaceae</taxon>
        <taxon>Corynebacterium</taxon>
    </lineage>
</organism>